<accession>A0ABT6N139</accession>
<reference evidence="1" key="1">
    <citation type="submission" date="2023-04" db="EMBL/GenBank/DDBJ databases">
        <title>Sphingomonas sp. MAHUQ-71 isolated from rice field.</title>
        <authorList>
            <person name="Huq M.A."/>
        </authorList>
    </citation>
    <scope>NUCLEOTIDE SEQUENCE</scope>
    <source>
        <strain evidence="1">MAHUQ-71</strain>
    </source>
</reference>
<dbReference type="Proteomes" id="UP001160625">
    <property type="component" value="Unassembled WGS sequence"/>
</dbReference>
<gene>
    <name evidence="1" type="ORF">QGN17_09215</name>
</gene>
<dbReference type="RefSeq" id="WP_281044179.1">
    <property type="nucleotide sequence ID" value="NZ_JARYGZ010000001.1"/>
</dbReference>
<evidence type="ECO:0000313" key="1">
    <source>
        <dbReference type="EMBL" id="MDH7638907.1"/>
    </source>
</evidence>
<dbReference type="EMBL" id="JARYGZ010000001">
    <property type="protein sequence ID" value="MDH7638907.1"/>
    <property type="molecule type" value="Genomic_DNA"/>
</dbReference>
<protein>
    <submittedName>
        <fullName evidence="1">Uncharacterized protein</fullName>
    </submittedName>
</protein>
<comment type="caution">
    <text evidence="1">The sequence shown here is derived from an EMBL/GenBank/DDBJ whole genome shotgun (WGS) entry which is preliminary data.</text>
</comment>
<proteinExistence type="predicted"/>
<keyword evidence="2" id="KW-1185">Reference proteome</keyword>
<name>A0ABT6N139_9SPHN</name>
<evidence type="ECO:0000313" key="2">
    <source>
        <dbReference type="Proteomes" id="UP001160625"/>
    </source>
</evidence>
<organism evidence="1 2">
    <name type="scientific">Sphingomonas oryzagri</name>
    <dbReference type="NCBI Taxonomy" id="3042314"/>
    <lineage>
        <taxon>Bacteria</taxon>
        <taxon>Pseudomonadati</taxon>
        <taxon>Pseudomonadota</taxon>
        <taxon>Alphaproteobacteria</taxon>
        <taxon>Sphingomonadales</taxon>
        <taxon>Sphingomonadaceae</taxon>
        <taxon>Sphingomonas</taxon>
    </lineage>
</organism>
<sequence>MLKLCASICCLMGATVILYIVGSGGAGQTGGSAPEWVYAHY</sequence>